<proteinExistence type="predicted"/>
<evidence type="ECO:0000313" key="3">
    <source>
        <dbReference type="WBParaSite" id="PEQ_0000793401-mRNA-1"/>
    </source>
</evidence>
<name>A0A914RN56_PAREQ</name>
<feature type="compositionally biased region" description="Low complexity" evidence="1">
    <location>
        <begin position="34"/>
        <end position="58"/>
    </location>
</feature>
<sequence length="78" mass="7875">MPTTMGERMASLSAIGPKVEKTAATRNDGNKQKSATVPAATAPAASSVAPSTAAVSTPGKQTVARAPDQVRLLNVDLN</sequence>
<evidence type="ECO:0000256" key="1">
    <source>
        <dbReference type="SAM" id="MobiDB-lite"/>
    </source>
</evidence>
<keyword evidence="2" id="KW-1185">Reference proteome</keyword>
<dbReference type="Proteomes" id="UP000887564">
    <property type="component" value="Unplaced"/>
</dbReference>
<accession>A0A914RN56</accession>
<dbReference type="AlphaFoldDB" id="A0A914RN56"/>
<feature type="compositionally biased region" description="Basic and acidic residues" evidence="1">
    <location>
        <begin position="18"/>
        <end position="31"/>
    </location>
</feature>
<reference evidence="3" key="1">
    <citation type="submission" date="2022-11" db="UniProtKB">
        <authorList>
            <consortium name="WormBaseParasite"/>
        </authorList>
    </citation>
    <scope>IDENTIFICATION</scope>
</reference>
<organism evidence="2 3">
    <name type="scientific">Parascaris equorum</name>
    <name type="common">Equine roundworm</name>
    <dbReference type="NCBI Taxonomy" id="6256"/>
    <lineage>
        <taxon>Eukaryota</taxon>
        <taxon>Metazoa</taxon>
        <taxon>Ecdysozoa</taxon>
        <taxon>Nematoda</taxon>
        <taxon>Chromadorea</taxon>
        <taxon>Rhabditida</taxon>
        <taxon>Spirurina</taxon>
        <taxon>Ascaridomorpha</taxon>
        <taxon>Ascaridoidea</taxon>
        <taxon>Ascarididae</taxon>
        <taxon>Parascaris</taxon>
    </lineage>
</organism>
<dbReference type="WBParaSite" id="PEQ_0000793401-mRNA-1">
    <property type="protein sequence ID" value="PEQ_0000793401-mRNA-1"/>
    <property type="gene ID" value="PEQ_0000793401"/>
</dbReference>
<feature type="region of interest" description="Disordered" evidence="1">
    <location>
        <begin position="1"/>
        <end position="62"/>
    </location>
</feature>
<evidence type="ECO:0000313" key="2">
    <source>
        <dbReference type="Proteomes" id="UP000887564"/>
    </source>
</evidence>
<protein>
    <submittedName>
        <fullName evidence="3">Uncharacterized protein</fullName>
    </submittedName>
</protein>